<dbReference type="Proteomes" id="UP000664795">
    <property type="component" value="Unassembled WGS sequence"/>
</dbReference>
<feature type="domain" description="RNA polymerase sigma-70 region 2" evidence="5">
    <location>
        <begin position="27"/>
        <end position="88"/>
    </location>
</feature>
<sequence length="205" mass="24214">MNSSLTSTDTDLWNAFRQGDDGAYESIYREFSPVLYSYGYQLCRDSSQTEDCMHDLFVYLYQHRNTLNETNSIKYYLYRCLRRRISEKAQAASRWVSDEDPLTAEKFEPTTPPEIDFMQEQTACEVKQKLDYLLGKLPKRQREALHLLYFQELSYPEIAQIMGLEVKSVYNLTYNSLTSLRDHIRQSNLQFFDFALVVFFGLLLH</sequence>
<feature type="domain" description="RNA polymerase sigma factor 70 region 4 type 2" evidence="6">
    <location>
        <begin position="128"/>
        <end position="175"/>
    </location>
</feature>
<dbReference type="Gene3D" id="1.10.10.10">
    <property type="entry name" value="Winged helix-like DNA-binding domain superfamily/Winged helix DNA-binding domain"/>
    <property type="match status" value="1"/>
</dbReference>
<evidence type="ECO:0000256" key="2">
    <source>
        <dbReference type="ARBA" id="ARBA00023015"/>
    </source>
</evidence>
<dbReference type="NCBIfam" id="TIGR02937">
    <property type="entry name" value="sigma70-ECF"/>
    <property type="match status" value="1"/>
</dbReference>
<keyword evidence="3" id="KW-0731">Sigma factor</keyword>
<dbReference type="GO" id="GO:0006352">
    <property type="term" value="P:DNA-templated transcription initiation"/>
    <property type="evidence" value="ECO:0007669"/>
    <property type="project" value="InterPro"/>
</dbReference>
<protein>
    <submittedName>
        <fullName evidence="7">Sigma-70 family RNA polymerase sigma factor</fullName>
    </submittedName>
</protein>
<dbReference type="PANTHER" id="PTHR43133:SF46">
    <property type="entry name" value="RNA POLYMERASE SIGMA-70 FACTOR ECF SUBFAMILY"/>
    <property type="match status" value="1"/>
</dbReference>
<evidence type="ECO:0000313" key="7">
    <source>
        <dbReference type="EMBL" id="MBO0931925.1"/>
    </source>
</evidence>
<dbReference type="SUPFAM" id="SSF88659">
    <property type="entry name" value="Sigma3 and sigma4 domains of RNA polymerase sigma factors"/>
    <property type="match status" value="1"/>
</dbReference>
<dbReference type="InterPro" id="IPR036388">
    <property type="entry name" value="WH-like_DNA-bd_sf"/>
</dbReference>
<evidence type="ECO:0000256" key="1">
    <source>
        <dbReference type="ARBA" id="ARBA00010641"/>
    </source>
</evidence>
<gene>
    <name evidence="7" type="ORF">J2I48_13025</name>
</gene>
<accession>A0A939G6H3</accession>
<dbReference type="InterPro" id="IPR013249">
    <property type="entry name" value="RNA_pol_sigma70_r4_t2"/>
</dbReference>
<keyword evidence="4" id="KW-0804">Transcription</keyword>
<proteinExistence type="inferred from homology"/>
<comment type="similarity">
    <text evidence="1">Belongs to the sigma-70 factor family. ECF subfamily.</text>
</comment>
<dbReference type="Pfam" id="PF08281">
    <property type="entry name" value="Sigma70_r4_2"/>
    <property type="match status" value="1"/>
</dbReference>
<evidence type="ECO:0000256" key="4">
    <source>
        <dbReference type="ARBA" id="ARBA00023163"/>
    </source>
</evidence>
<dbReference type="EMBL" id="JAFMYU010000009">
    <property type="protein sequence ID" value="MBO0931925.1"/>
    <property type="molecule type" value="Genomic_DNA"/>
</dbReference>
<dbReference type="InterPro" id="IPR013324">
    <property type="entry name" value="RNA_pol_sigma_r3/r4-like"/>
</dbReference>
<evidence type="ECO:0000313" key="8">
    <source>
        <dbReference type="Proteomes" id="UP000664795"/>
    </source>
</evidence>
<dbReference type="InterPro" id="IPR007627">
    <property type="entry name" value="RNA_pol_sigma70_r2"/>
</dbReference>
<evidence type="ECO:0000256" key="3">
    <source>
        <dbReference type="ARBA" id="ARBA00023082"/>
    </source>
</evidence>
<dbReference type="CDD" id="cd06171">
    <property type="entry name" value="Sigma70_r4"/>
    <property type="match status" value="1"/>
</dbReference>
<dbReference type="GO" id="GO:0003677">
    <property type="term" value="F:DNA binding"/>
    <property type="evidence" value="ECO:0007669"/>
    <property type="project" value="InterPro"/>
</dbReference>
<dbReference type="PANTHER" id="PTHR43133">
    <property type="entry name" value="RNA POLYMERASE ECF-TYPE SIGMA FACTO"/>
    <property type="match status" value="1"/>
</dbReference>
<comment type="caution">
    <text evidence="7">The sequence shown here is derived from an EMBL/GenBank/DDBJ whole genome shotgun (WGS) entry which is preliminary data.</text>
</comment>
<keyword evidence="8" id="KW-1185">Reference proteome</keyword>
<dbReference type="GO" id="GO:0016987">
    <property type="term" value="F:sigma factor activity"/>
    <property type="evidence" value="ECO:0007669"/>
    <property type="project" value="UniProtKB-KW"/>
</dbReference>
<dbReference type="Pfam" id="PF04542">
    <property type="entry name" value="Sigma70_r2"/>
    <property type="match status" value="1"/>
</dbReference>
<dbReference type="AlphaFoldDB" id="A0A939G6H3"/>
<organism evidence="7 8">
    <name type="scientific">Fibrella aquatilis</name>
    <dbReference type="NCBI Taxonomy" id="2817059"/>
    <lineage>
        <taxon>Bacteria</taxon>
        <taxon>Pseudomonadati</taxon>
        <taxon>Bacteroidota</taxon>
        <taxon>Cytophagia</taxon>
        <taxon>Cytophagales</taxon>
        <taxon>Spirosomataceae</taxon>
        <taxon>Fibrella</taxon>
    </lineage>
</organism>
<evidence type="ECO:0000259" key="6">
    <source>
        <dbReference type="Pfam" id="PF08281"/>
    </source>
</evidence>
<dbReference type="Gene3D" id="1.10.1740.10">
    <property type="match status" value="1"/>
</dbReference>
<dbReference type="SUPFAM" id="SSF88946">
    <property type="entry name" value="Sigma2 domain of RNA polymerase sigma factors"/>
    <property type="match status" value="1"/>
</dbReference>
<dbReference type="RefSeq" id="WP_207335893.1">
    <property type="nucleotide sequence ID" value="NZ_JAFMYU010000009.1"/>
</dbReference>
<dbReference type="InterPro" id="IPR014284">
    <property type="entry name" value="RNA_pol_sigma-70_dom"/>
</dbReference>
<reference evidence="7 8" key="1">
    <citation type="submission" date="2021-03" db="EMBL/GenBank/DDBJ databases">
        <title>Fibrella sp. HMF5036 genome sequencing and assembly.</title>
        <authorList>
            <person name="Kang H."/>
            <person name="Kim H."/>
            <person name="Bae S."/>
            <person name="Joh K."/>
        </authorList>
    </citation>
    <scope>NUCLEOTIDE SEQUENCE [LARGE SCALE GENOMIC DNA]</scope>
    <source>
        <strain evidence="7 8">HMF5036</strain>
    </source>
</reference>
<dbReference type="InterPro" id="IPR039425">
    <property type="entry name" value="RNA_pol_sigma-70-like"/>
</dbReference>
<evidence type="ECO:0000259" key="5">
    <source>
        <dbReference type="Pfam" id="PF04542"/>
    </source>
</evidence>
<name>A0A939G6H3_9BACT</name>
<keyword evidence="2" id="KW-0805">Transcription regulation</keyword>
<dbReference type="InterPro" id="IPR013325">
    <property type="entry name" value="RNA_pol_sigma_r2"/>
</dbReference>